<dbReference type="PROSITE" id="PS51257">
    <property type="entry name" value="PROKAR_LIPOPROTEIN"/>
    <property type="match status" value="1"/>
</dbReference>
<dbReference type="Pfam" id="PF12222">
    <property type="entry name" value="PNGaseA"/>
    <property type="match status" value="2"/>
</dbReference>
<feature type="signal peptide" evidence="1">
    <location>
        <begin position="1"/>
        <end position="20"/>
    </location>
</feature>
<protein>
    <submittedName>
        <fullName evidence="3">Peptide-N4-(N-acetyl-beta-glucosaminyl)asparagine amidase A</fullName>
    </submittedName>
</protein>
<dbReference type="InterPro" id="IPR056948">
    <property type="entry name" value="PNGaseA_N"/>
</dbReference>
<organism evidence="3">
    <name type="scientific">Anthurium amnicola</name>
    <dbReference type="NCBI Taxonomy" id="1678845"/>
    <lineage>
        <taxon>Eukaryota</taxon>
        <taxon>Viridiplantae</taxon>
        <taxon>Streptophyta</taxon>
        <taxon>Embryophyta</taxon>
        <taxon>Tracheophyta</taxon>
        <taxon>Spermatophyta</taxon>
        <taxon>Magnoliopsida</taxon>
        <taxon>Liliopsida</taxon>
        <taxon>Araceae</taxon>
        <taxon>Pothoideae</taxon>
        <taxon>Potheae</taxon>
        <taxon>Anthurium</taxon>
    </lineage>
</organism>
<proteinExistence type="predicted"/>
<name>A0A1D1Z4A7_9ARAE</name>
<dbReference type="EMBL" id="GDJX01006240">
    <property type="protein sequence ID" value="JAT61696.1"/>
    <property type="molecule type" value="Transcribed_RNA"/>
</dbReference>
<keyword evidence="1" id="KW-0732">Signal</keyword>
<dbReference type="AlphaFoldDB" id="A0A1D1Z4A7"/>
<sequence>MRTPFFPLLLLSLLCCGSSASCNPLPEQNLPDRYVLRRGALPSSTRDGEPREYYDPIHPPVLPMETPVCSLLLLQHHFAHTYGLPPASGNFTPPAPEDCQWNRAVLEFNATSAGEQYDRIAAVWIDGVEVLRTSTAEPTESGVFWSVRKDVTRYASLLTPQDSHHHACGDGGGSRHGDKQPKLRHVWVMLENIVNDVFTGVYHVNVAVHFYDDGANPPSRVRELGEWRTRIPKPPLIGKIGANRLGNPWGKDDDALHKSHHGDTNQERYGLLLGTTADLVLPVSHDRGSSEGFWFRIQRERDVHTAGVKIPKNAYRAILEIYVTAHGDDEFWYSNPPNSYTELLPTKRGNGAFREVYAMIDGIYAGSVMPFPVVFTGGFNPLFWSPVVAIGAFDIPSYNLDVTPFMGTLLKGDSHRITLGVGYGIPFWLVGANLHLWLDPQLSSVSSGFVKHQAQPTSISYSNKSSYMDGLYKLEAERGAHFASWVRSSLGNLTYTIEQQFKYRSTISYERSGTVKEVYSKSKYKTDMKIEEGPNYYIIARLYHKAKYPITLITATEPGHGETYIRTNLSHYMYEKAALTLGKTIFLTSMADSQDAEGWMQVKGHSVLSGSASTLQTYKHNDNGVCYIRKVGVQDGTVLSDESSTDCHFQ</sequence>
<evidence type="ECO:0000256" key="1">
    <source>
        <dbReference type="SAM" id="SignalP"/>
    </source>
</evidence>
<feature type="domain" description="Peptide N-acetyl-beta-D-glucosaminyl asparaginase amidase A N-terminal" evidence="2">
    <location>
        <begin position="65"/>
        <end position="159"/>
    </location>
</feature>
<feature type="domain" description="Peptide N-acetyl-beta-D-glucosaminyl asparaginase amidase A N-terminal" evidence="2">
    <location>
        <begin position="186"/>
        <end position="453"/>
    </location>
</feature>
<evidence type="ECO:0000259" key="2">
    <source>
        <dbReference type="Pfam" id="PF12222"/>
    </source>
</evidence>
<dbReference type="PANTHER" id="PTHR31104">
    <property type="entry name" value="PEPTIDE-N4-(N-ACETYL-BETA-GLUCOSAMINYL)ASPARAGINE AMIDASE A PROTEIN"/>
    <property type="match status" value="1"/>
</dbReference>
<evidence type="ECO:0000313" key="3">
    <source>
        <dbReference type="EMBL" id="JAT61696.1"/>
    </source>
</evidence>
<dbReference type="InterPro" id="IPR021102">
    <property type="entry name" value="PNGase_A"/>
</dbReference>
<gene>
    <name evidence="3" type="primary">PNAA_2</name>
    <name evidence="3" type="ORF">g.117495</name>
</gene>
<accession>A0A1D1Z4A7</accession>
<reference evidence="3" key="1">
    <citation type="submission" date="2015-07" db="EMBL/GenBank/DDBJ databases">
        <title>Transcriptome Assembly of Anthurium amnicola.</title>
        <authorList>
            <person name="Suzuki J."/>
        </authorList>
    </citation>
    <scope>NUCLEOTIDE SEQUENCE</scope>
</reference>
<feature type="chain" id="PRO_5008900702" evidence="1">
    <location>
        <begin position="21"/>
        <end position="650"/>
    </location>
</feature>